<reference evidence="4 5" key="1">
    <citation type="submission" date="2019-11" db="EMBL/GenBank/DDBJ databases">
        <title>Draft Genome Sequence of Plant Growth-Promoting Rhizosphere-Associated Bacteria.</title>
        <authorList>
            <person name="Vasilyev I.Y."/>
            <person name="Radchenko V."/>
            <person name="Ilnitskaya E.V."/>
        </authorList>
    </citation>
    <scope>NUCLEOTIDE SEQUENCE [LARGE SCALE GENOMIC DNA]</scope>
    <source>
        <strain evidence="2 5">VRA_01-1sq_f</strain>
        <strain evidence="1 4">VRA_1sq_f</strain>
        <plasmid evidence="3">unnamed01</plasmid>
    </source>
</reference>
<gene>
    <name evidence="2" type="ORF">GKC33_00015</name>
    <name evidence="3" type="ORF">GKC33_14625</name>
    <name evidence="1" type="ORF">GKC34_00675</name>
</gene>
<evidence type="ECO:0000313" key="5">
    <source>
        <dbReference type="Proteomes" id="UP000467635"/>
    </source>
</evidence>
<geneLocation type="plasmid" evidence="3">
    <name>unnamed01</name>
</geneLocation>
<protein>
    <submittedName>
        <fullName evidence="1">Uncharacterized protein</fullName>
    </submittedName>
</protein>
<dbReference type="Proteomes" id="UP000437575">
    <property type="component" value="Unassembled WGS sequence"/>
</dbReference>
<dbReference type="Proteomes" id="UP000467635">
    <property type="component" value="Unassembled WGS sequence"/>
</dbReference>
<dbReference type="EMBL" id="WKKX01000001">
    <property type="protein sequence ID" value="MSE07150.1"/>
    <property type="molecule type" value="Genomic_DNA"/>
</dbReference>
<evidence type="ECO:0000313" key="1">
    <source>
        <dbReference type="EMBL" id="MSE04394.1"/>
    </source>
</evidence>
<keyword evidence="3" id="KW-0614">Plasmid</keyword>
<dbReference type="EMBL" id="WKKX01001332">
    <property type="protein sequence ID" value="MSE09842.1"/>
    <property type="molecule type" value="Genomic_DNA"/>
</dbReference>
<name>A0A6A8LKR9_9LACO</name>
<evidence type="ECO:0000313" key="4">
    <source>
        <dbReference type="Proteomes" id="UP000437575"/>
    </source>
</evidence>
<organism evidence="1 4">
    <name type="scientific">Ligilactobacillus salivarius</name>
    <dbReference type="NCBI Taxonomy" id="1624"/>
    <lineage>
        <taxon>Bacteria</taxon>
        <taxon>Bacillati</taxon>
        <taxon>Bacillota</taxon>
        <taxon>Bacilli</taxon>
        <taxon>Lactobacillales</taxon>
        <taxon>Lactobacillaceae</taxon>
        <taxon>Ligilactobacillus</taxon>
    </lineage>
</organism>
<evidence type="ECO:0000313" key="2">
    <source>
        <dbReference type="EMBL" id="MSE07150.1"/>
    </source>
</evidence>
<dbReference type="EMBL" id="WKKZ01000005">
    <property type="protein sequence ID" value="MSE04394.1"/>
    <property type="molecule type" value="Genomic_DNA"/>
</dbReference>
<evidence type="ECO:0000313" key="3">
    <source>
        <dbReference type="EMBL" id="MSE09842.1"/>
    </source>
</evidence>
<proteinExistence type="predicted"/>
<dbReference type="AlphaFoldDB" id="A0A6A8LKR9"/>
<comment type="caution">
    <text evidence="1">The sequence shown here is derived from an EMBL/GenBank/DDBJ whole genome shotgun (WGS) entry which is preliminary data.</text>
</comment>
<sequence length="122" mass="13653">MDIAVDKNLTIRLPKNLRGGLDAAANKLELTTNSYIKVSLYTILDLSPFKVKTDIKLNDIISEIPSGKESRIHLLISDELNELLRKKAKKYNISVNKLVLSAIMISLKSHAATEKTTNTFKE</sequence>
<accession>A0A6A8LKR9</accession>